<dbReference type="Proteomes" id="UP000294545">
    <property type="component" value="Unassembled WGS sequence"/>
</dbReference>
<gene>
    <name evidence="2" type="ORF">EDC19_1372</name>
</gene>
<dbReference type="GO" id="GO:0140359">
    <property type="term" value="F:ABC-type transporter activity"/>
    <property type="evidence" value="ECO:0007669"/>
    <property type="project" value="InterPro"/>
</dbReference>
<organism evidence="2 3">
    <name type="scientific">Natranaerovirga hydrolytica</name>
    <dbReference type="NCBI Taxonomy" id="680378"/>
    <lineage>
        <taxon>Bacteria</taxon>
        <taxon>Bacillati</taxon>
        <taxon>Bacillota</taxon>
        <taxon>Clostridia</taxon>
        <taxon>Lachnospirales</taxon>
        <taxon>Natranaerovirgaceae</taxon>
        <taxon>Natranaerovirga</taxon>
    </lineage>
</organism>
<dbReference type="GO" id="GO:0005886">
    <property type="term" value="C:plasma membrane"/>
    <property type="evidence" value="ECO:0007669"/>
    <property type="project" value="UniProtKB-SubCell"/>
</dbReference>
<dbReference type="AlphaFoldDB" id="A0A4R1MT99"/>
<feature type="transmembrane region" description="Helical" evidence="1">
    <location>
        <begin position="12"/>
        <end position="34"/>
    </location>
</feature>
<proteinExistence type="predicted"/>
<name>A0A4R1MT99_9FIRM</name>
<keyword evidence="1" id="KW-1133">Transmembrane helix</keyword>
<dbReference type="RefSeq" id="WP_165868543.1">
    <property type="nucleotide sequence ID" value="NZ_SMGQ01000012.1"/>
</dbReference>
<protein>
    <submittedName>
        <fullName evidence="2">ABC-2 family transporter</fullName>
    </submittedName>
</protein>
<feature type="transmembrane region" description="Helical" evidence="1">
    <location>
        <begin position="323"/>
        <end position="344"/>
    </location>
</feature>
<feature type="transmembrane region" description="Helical" evidence="1">
    <location>
        <begin position="200"/>
        <end position="220"/>
    </location>
</feature>
<accession>A0A4R1MT99</accession>
<feature type="transmembrane region" description="Helical" evidence="1">
    <location>
        <begin position="241"/>
        <end position="267"/>
    </location>
</feature>
<keyword evidence="3" id="KW-1185">Reference proteome</keyword>
<comment type="caution">
    <text evidence="2">The sequence shown here is derived from an EMBL/GenBank/DDBJ whole genome shotgun (WGS) entry which is preliminary data.</text>
</comment>
<evidence type="ECO:0000313" key="2">
    <source>
        <dbReference type="EMBL" id="TCK93183.1"/>
    </source>
</evidence>
<feature type="transmembrane region" description="Helical" evidence="1">
    <location>
        <begin position="287"/>
        <end position="316"/>
    </location>
</feature>
<keyword evidence="1" id="KW-0812">Transmembrane</keyword>
<reference evidence="2 3" key="1">
    <citation type="submission" date="2019-03" db="EMBL/GenBank/DDBJ databases">
        <title>Genomic Encyclopedia of Type Strains, Phase IV (KMG-IV): sequencing the most valuable type-strain genomes for metagenomic binning, comparative biology and taxonomic classification.</title>
        <authorList>
            <person name="Goeker M."/>
        </authorList>
    </citation>
    <scope>NUCLEOTIDE SEQUENCE [LARGE SCALE GENOMIC DNA]</scope>
    <source>
        <strain evidence="2 3">DSM 24176</strain>
    </source>
</reference>
<feature type="transmembrane region" description="Helical" evidence="1">
    <location>
        <begin position="364"/>
        <end position="390"/>
    </location>
</feature>
<evidence type="ECO:0000256" key="1">
    <source>
        <dbReference type="SAM" id="Phobius"/>
    </source>
</evidence>
<dbReference type="PANTHER" id="PTHR37305:SF1">
    <property type="entry name" value="MEMBRANE PROTEIN"/>
    <property type="match status" value="1"/>
</dbReference>
<sequence>MDIILYEIKKLVRRPITIIAFLIVCCVFLMNIVLDENGEIVDIQAIEAEKVEKANYTGAINEEWTNEIQVRLSQVINNPNNWMSKEERKEFTNSYLERGYTDEYIQNLPNNAFLTSQTLNSIQYRSLVEAESAATFYENAKQVAVQKGDFYRKTFEGNKGEALASRAEEMYHDLGDQYVANFGYNKGWIKLFSIQNRMPYTIGMFLIIVLTPIFSEEYSHKTLSSLFTSKYGKKRLIRSKIIAALVITTGTWLITHIVNISLVALIYGLEGYGTFVQDWVFDFSPFLWTMGSTYIAVILMNLLGMYFFASVALYVSTKTKNPFTTLVVSALMLLFPTLIFNQFIPFLPANILIGQHHFRNFMGYYILGNVVLMQQLIPILVILFSMVLIYRASKSFYKKQVEN</sequence>
<dbReference type="Pfam" id="PF12679">
    <property type="entry name" value="ABC2_membrane_2"/>
    <property type="match status" value="1"/>
</dbReference>
<dbReference type="PANTHER" id="PTHR37305">
    <property type="entry name" value="INTEGRAL MEMBRANE PROTEIN-RELATED"/>
    <property type="match status" value="1"/>
</dbReference>
<evidence type="ECO:0000313" key="3">
    <source>
        <dbReference type="Proteomes" id="UP000294545"/>
    </source>
</evidence>
<dbReference type="EMBL" id="SMGQ01000012">
    <property type="protein sequence ID" value="TCK93183.1"/>
    <property type="molecule type" value="Genomic_DNA"/>
</dbReference>
<keyword evidence="1" id="KW-0472">Membrane</keyword>